<organism evidence="13 14">
    <name type="scientific">Hoylesella saccharolytica F0055</name>
    <dbReference type="NCBI Taxonomy" id="1127699"/>
    <lineage>
        <taxon>Bacteria</taxon>
        <taxon>Pseudomonadati</taxon>
        <taxon>Bacteroidota</taxon>
        <taxon>Bacteroidia</taxon>
        <taxon>Bacteroidales</taxon>
        <taxon>Prevotellaceae</taxon>
        <taxon>Hoylesella</taxon>
    </lineage>
</organism>
<dbReference type="Gene3D" id="3.30.1150.10">
    <property type="match status" value="1"/>
</dbReference>
<keyword evidence="7" id="KW-0653">Protein transport</keyword>
<evidence type="ECO:0000256" key="1">
    <source>
        <dbReference type="ARBA" id="ARBA00004383"/>
    </source>
</evidence>
<keyword evidence="9 11" id="KW-0472">Membrane</keyword>
<keyword evidence="4" id="KW-1003">Cell membrane</keyword>
<feature type="region of interest" description="Disordered" evidence="10">
    <location>
        <begin position="90"/>
        <end position="132"/>
    </location>
</feature>
<keyword evidence="5" id="KW-0997">Cell inner membrane</keyword>
<evidence type="ECO:0000259" key="12">
    <source>
        <dbReference type="PROSITE" id="PS52015"/>
    </source>
</evidence>
<reference evidence="13 14" key="1">
    <citation type="submission" date="2012-05" db="EMBL/GenBank/DDBJ databases">
        <authorList>
            <person name="Weinstock G."/>
            <person name="Sodergren E."/>
            <person name="Lobos E.A."/>
            <person name="Fulton L."/>
            <person name="Fulton R."/>
            <person name="Courtney L."/>
            <person name="Fronick C."/>
            <person name="O'Laughlin M."/>
            <person name="Godfrey J."/>
            <person name="Wilson R.M."/>
            <person name="Miner T."/>
            <person name="Farmer C."/>
            <person name="Delehaunty K."/>
            <person name="Cordes M."/>
            <person name="Minx P."/>
            <person name="Tomlinson C."/>
            <person name="Chen J."/>
            <person name="Wollam A."/>
            <person name="Pepin K.H."/>
            <person name="Bhonagiri V."/>
            <person name="Zhang X."/>
            <person name="Suruliraj S."/>
            <person name="Warren W."/>
            <person name="Mitreva M."/>
            <person name="Mardis E.R."/>
            <person name="Wilson R.K."/>
        </authorList>
    </citation>
    <scope>NUCLEOTIDE SEQUENCE [LARGE SCALE GENOMIC DNA]</scope>
    <source>
        <strain evidence="13 14">F0055</strain>
    </source>
</reference>
<protein>
    <submittedName>
        <fullName evidence="13">TonB-dependent receptor</fullName>
    </submittedName>
</protein>
<feature type="compositionally biased region" description="Polar residues" evidence="10">
    <location>
        <begin position="90"/>
        <end position="104"/>
    </location>
</feature>
<name>L1NHZ6_9BACT</name>
<dbReference type="FunFam" id="3.30.1150.10:FF:000002">
    <property type="entry name" value="Energy transducer TonB"/>
    <property type="match status" value="1"/>
</dbReference>
<dbReference type="GO" id="GO:0015031">
    <property type="term" value="P:protein transport"/>
    <property type="evidence" value="ECO:0007669"/>
    <property type="project" value="UniProtKB-KW"/>
</dbReference>
<dbReference type="InterPro" id="IPR037682">
    <property type="entry name" value="TonB_C"/>
</dbReference>
<dbReference type="PANTHER" id="PTHR33446:SF2">
    <property type="entry name" value="PROTEIN TONB"/>
    <property type="match status" value="1"/>
</dbReference>
<evidence type="ECO:0000256" key="2">
    <source>
        <dbReference type="ARBA" id="ARBA00006555"/>
    </source>
</evidence>
<dbReference type="InterPro" id="IPR003538">
    <property type="entry name" value="TonB"/>
</dbReference>
<dbReference type="GO" id="GO:0055085">
    <property type="term" value="P:transmembrane transport"/>
    <property type="evidence" value="ECO:0007669"/>
    <property type="project" value="InterPro"/>
</dbReference>
<dbReference type="Proteomes" id="UP000010433">
    <property type="component" value="Unassembled WGS sequence"/>
</dbReference>
<evidence type="ECO:0000256" key="4">
    <source>
        <dbReference type="ARBA" id="ARBA00022475"/>
    </source>
</evidence>
<dbReference type="PROSITE" id="PS52015">
    <property type="entry name" value="TONB_CTD"/>
    <property type="match status" value="1"/>
</dbReference>
<evidence type="ECO:0000256" key="5">
    <source>
        <dbReference type="ARBA" id="ARBA00022519"/>
    </source>
</evidence>
<comment type="caution">
    <text evidence="13">The sequence shown here is derived from an EMBL/GenBank/DDBJ whole genome shotgun (WGS) entry which is preliminary data.</text>
</comment>
<evidence type="ECO:0000256" key="6">
    <source>
        <dbReference type="ARBA" id="ARBA00022692"/>
    </source>
</evidence>
<gene>
    <name evidence="13" type="ORF">HMPREF9151_00545</name>
</gene>
<dbReference type="EMBL" id="AMEP01000043">
    <property type="protein sequence ID" value="EKY02956.1"/>
    <property type="molecule type" value="Genomic_DNA"/>
</dbReference>
<proteinExistence type="inferred from homology"/>
<dbReference type="RefSeq" id="WP_009161714.1">
    <property type="nucleotide sequence ID" value="NZ_KB290974.1"/>
</dbReference>
<dbReference type="PATRIC" id="fig|1127699.3.peg.500"/>
<dbReference type="InterPro" id="IPR051045">
    <property type="entry name" value="TonB-dependent_transducer"/>
</dbReference>
<dbReference type="PANTHER" id="PTHR33446">
    <property type="entry name" value="PROTEIN TONB-RELATED"/>
    <property type="match status" value="1"/>
</dbReference>
<keyword evidence="14" id="KW-1185">Reference proteome</keyword>
<keyword evidence="8 11" id="KW-1133">Transmembrane helix</keyword>
<comment type="subcellular location">
    <subcellularLocation>
        <location evidence="1">Cell inner membrane</location>
        <topology evidence="1">Single-pass membrane protein</topology>
        <orientation evidence="1">Periplasmic side</orientation>
    </subcellularLocation>
</comment>
<evidence type="ECO:0000256" key="3">
    <source>
        <dbReference type="ARBA" id="ARBA00022448"/>
    </source>
</evidence>
<dbReference type="AlphaFoldDB" id="L1NHZ6"/>
<dbReference type="InterPro" id="IPR006260">
    <property type="entry name" value="TonB/TolA_C"/>
</dbReference>
<dbReference type="GO" id="GO:0031992">
    <property type="term" value="F:energy transducer activity"/>
    <property type="evidence" value="ECO:0007669"/>
    <property type="project" value="InterPro"/>
</dbReference>
<dbReference type="NCBIfam" id="TIGR01352">
    <property type="entry name" value="tonB_Cterm"/>
    <property type="match status" value="1"/>
</dbReference>
<dbReference type="PRINTS" id="PR01374">
    <property type="entry name" value="TONBPROTEIN"/>
</dbReference>
<evidence type="ECO:0000256" key="10">
    <source>
        <dbReference type="SAM" id="MobiDB-lite"/>
    </source>
</evidence>
<comment type="similarity">
    <text evidence="2">Belongs to the TonB family.</text>
</comment>
<feature type="domain" description="TonB C-terminal" evidence="12">
    <location>
        <begin position="148"/>
        <end position="237"/>
    </location>
</feature>
<accession>L1NHZ6</accession>
<dbReference type="GO" id="GO:0015891">
    <property type="term" value="P:siderophore transport"/>
    <property type="evidence" value="ECO:0007669"/>
    <property type="project" value="InterPro"/>
</dbReference>
<keyword evidence="3" id="KW-0813">Transport</keyword>
<dbReference type="GO" id="GO:0030288">
    <property type="term" value="C:outer membrane-bounded periplasmic space"/>
    <property type="evidence" value="ECO:0007669"/>
    <property type="project" value="InterPro"/>
</dbReference>
<dbReference type="HOGENOM" id="CLU_065795_1_0_10"/>
<sequence>MEIKKSNQANLDNKRITYFLLGLIFVLSFVYVGLEYNYAPDIGEHSFDLSDDIFQELDMQPVQEKKDMIVAALPASAPSTTHKIKVVEATAQQPENINRHNGPQTDDGLGEGDQQQENPSTTPPPLLTDNADNPQNFRIVQQLPEFPGGIVEFMKWLQRHLQYPEEARQKRIQGKVMVSFIVNKDGSITDAKVTRSVNPQLDGEAMRVINLMPKWKPGVDNGKPCRTLFAIPIVFKL</sequence>
<dbReference type="GO" id="GO:0098797">
    <property type="term" value="C:plasma membrane protein complex"/>
    <property type="evidence" value="ECO:0007669"/>
    <property type="project" value="TreeGrafter"/>
</dbReference>
<evidence type="ECO:0000256" key="7">
    <source>
        <dbReference type="ARBA" id="ARBA00022927"/>
    </source>
</evidence>
<evidence type="ECO:0000256" key="8">
    <source>
        <dbReference type="ARBA" id="ARBA00022989"/>
    </source>
</evidence>
<evidence type="ECO:0000313" key="14">
    <source>
        <dbReference type="Proteomes" id="UP000010433"/>
    </source>
</evidence>
<dbReference type="Pfam" id="PF03544">
    <property type="entry name" value="TonB_C"/>
    <property type="match status" value="1"/>
</dbReference>
<feature type="transmembrane region" description="Helical" evidence="11">
    <location>
        <begin position="16"/>
        <end position="34"/>
    </location>
</feature>
<keyword evidence="13" id="KW-0675">Receptor</keyword>
<evidence type="ECO:0000256" key="9">
    <source>
        <dbReference type="ARBA" id="ARBA00023136"/>
    </source>
</evidence>
<evidence type="ECO:0000256" key="11">
    <source>
        <dbReference type="SAM" id="Phobius"/>
    </source>
</evidence>
<evidence type="ECO:0000313" key="13">
    <source>
        <dbReference type="EMBL" id="EKY02956.1"/>
    </source>
</evidence>
<dbReference type="SUPFAM" id="SSF74653">
    <property type="entry name" value="TolA/TonB C-terminal domain"/>
    <property type="match status" value="1"/>
</dbReference>
<keyword evidence="6 11" id="KW-0812">Transmembrane</keyword>
<dbReference type="OrthoDB" id="9814002at2"/>
<dbReference type="STRING" id="1127699.HMPREF9151_00545"/>